<dbReference type="VEuPathDB" id="FungiDB:PMAA_063570"/>
<dbReference type="GO" id="GO:0005506">
    <property type="term" value="F:iron ion binding"/>
    <property type="evidence" value="ECO:0007669"/>
    <property type="project" value="InterPro"/>
</dbReference>
<dbReference type="CDD" id="cd11058">
    <property type="entry name" value="CYP60B-like"/>
    <property type="match status" value="1"/>
</dbReference>
<keyword evidence="4 8" id="KW-0479">Metal-binding</keyword>
<reference evidence="12" key="1">
    <citation type="journal article" date="2015" name="Genome Announc.">
        <title>Genome sequence of the AIDS-associated pathogen Penicillium marneffei (ATCC18224) and its near taxonomic relative Talaromyces stipitatus (ATCC10500).</title>
        <authorList>
            <person name="Nierman W.C."/>
            <person name="Fedorova-Abrams N.D."/>
            <person name="Andrianopoulos A."/>
        </authorList>
    </citation>
    <scope>NUCLEOTIDE SEQUENCE [LARGE SCALE GENOMIC DNA]</scope>
    <source>
        <strain evidence="12">ATCC 18224 / CBS 334.59 / QM 7333</strain>
    </source>
</reference>
<organism evidence="11 12">
    <name type="scientific">Talaromyces marneffei (strain ATCC 18224 / CBS 334.59 / QM 7333)</name>
    <name type="common">Penicillium marneffei</name>
    <dbReference type="NCBI Taxonomy" id="441960"/>
    <lineage>
        <taxon>Eukaryota</taxon>
        <taxon>Fungi</taxon>
        <taxon>Dikarya</taxon>
        <taxon>Ascomycota</taxon>
        <taxon>Pezizomycotina</taxon>
        <taxon>Eurotiomycetes</taxon>
        <taxon>Eurotiomycetidae</taxon>
        <taxon>Eurotiales</taxon>
        <taxon>Trichocomaceae</taxon>
        <taxon>Talaromyces</taxon>
        <taxon>Talaromyces sect. Talaromyces</taxon>
    </lineage>
</organism>
<dbReference type="GO" id="GO:0016705">
    <property type="term" value="F:oxidoreductase activity, acting on paired donors, with incorporation or reduction of molecular oxygen"/>
    <property type="evidence" value="ECO:0007669"/>
    <property type="project" value="InterPro"/>
</dbReference>
<name>B6QAB3_TALMQ</name>
<dbReference type="Gene3D" id="1.10.630.10">
    <property type="entry name" value="Cytochrome P450"/>
    <property type="match status" value="1"/>
</dbReference>
<proteinExistence type="inferred from homology"/>
<dbReference type="PANTHER" id="PTHR24305">
    <property type="entry name" value="CYTOCHROME P450"/>
    <property type="match status" value="1"/>
</dbReference>
<dbReference type="SUPFAM" id="SSF48264">
    <property type="entry name" value="Cytochrome P450"/>
    <property type="match status" value="1"/>
</dbReference>
<evidence type="ECO:0000256" key="10">
    <source>
        <dbReference type="SAM" id="Phobius"/>
    </source>
</evidence>
<keyword evidence="6 8" id="KW-0408">Iron</keyword>
<dbReference type="EMBL" id="DS995900">
    <property type="protein sequence ID" value="EEA25240.1"/>
    <property type="molecule type" value="Genomic_DNA"/>
</dbReference>
<feature type="transmembrane region" description="Helical" evidence="10">
    <location>
        <begin position="17"/>
        <end position="39"/>
    </location>
</feature>
<evidence type="ECO:0000256" key="1">
    <source>
        <dbReference type="ARBA" id="ARBA00001971"/>
    </source>
</evidence>
<keyword evidence="10" id="KW-1133">Transmembrane helix</keyword>
<dbReference type="GO" id="GO:0004497">
    <property type="term" value="F:monooxygenase activity"/>
    <property type="evidence" value="ECO:0007669"/>
    <property type="project" value="UniProtKB-KW"/>
</dbReference>
<comment type="cofactor">
    <cofactor evidence="1 8">
        <name>heme</name>
        <dbReference type="ChEBI" id="CHEBI:30413"/>
    </cofactor>
</comment>
<keyword evidence="5 9" id="KW-0560">Oxidoreductase</keyword>
<evidence type="ECO:0000256" key="3">
    <source>
        <dbReference type="ARBA" id="ARBA00022617"/>
    </source>
</evidence>
<dbReference type="PROSITE" id="PS00086">
    <property type="entry name" value="CYTOCHROME_P450"/>
    <property type="match status" value="1"/>
</dbReference>
<evidence type="ECO:0000256" key="8">
    <source>
        <dbReference type="PIRSR" id="PIRSR602401-1"/>
    </source>
</evidence>
<evidence type="ECO:0000313" key="11">
    <source>
        <dbReference type="EMBL" id="EEA25240.1"/>
    </source>
</evidence>
<dbReference type="PRINTS" id="PR00385">
    <property type="entry name" value="P450"/>
</dbReference>
<dbReference type="InterPro" id="IPR036396">
    <property type="entry name" value="Cyt_P450_sf"/>
</dbReference>
<dbReference type="AlphaFoldDB" id="B6QAB3"/>
<dbReference type="PRINTS" id="PR00463">
    <property type="entry name" value="EP450I"/>
</dbReference>
<keyword evidence="7 9" id="KW-0503">Monooxygenase</keyword>
<dbReference type="PANTHER" id="PTHR24305:SF210">
    <property type="entry name" value="CYTOCHROME P450 MONOOXYGENASE ASQL-RELATED"/>
    <property type="match status" value="1"/>
</dbReference>
<dbReference type="InterPro" id="IPR017972">
    <property type="entry name" value="Cyt_P450_CS"/>
</dbReference>
<accession>B6QAB3</accession>
<keyword evidence="10" id="KW-0472">Membrane</keyword>
<dbReference type="PhylomeDB" id="B6QAB3"/>
<evidence type="ECO:0000256" key="2">
    <source>
        <dbReference type="ARBA" id="ARBA00010617"/>
    </source>
</evidence>
<dbReference type="InterPro" id="IPR002401">
    <property type="entry name" value="Cyt_P450_E_grp-I"/>
</dbReference>
<dbReference type="InterPro" id="IPR050121">
    <property type="entry name" value="Cytochrome_P450_monoxygenase"/>
</dbReference>
<evidence type="ECO:0000256" key="9">
    <source>
        <dbReference type="RuleBase" id="RU000461"/>
    </source>
</evidence>
<keyword evidence="3 8" id="KW-0349">Heme</keyword>
<comment type="similarity">
    <text evidence="2 9">Belongs to the cytochrome P450 family.</text>
</comment>
<keyword evidence="10" id="KW-0812">Transmembrane</keyword>
<dbReference type="Pfam" id="PF00067">
    <property type="entry name" value="p450"/>
    <property type="match status" value="1"/>
</dbReference>
<keyword evidence="12" id="KW-1185">Reference proteome</keyword>
<feature type="binding site" description="axial binding residue" evidence="8">
    <location>
        <position position="449"/>
    </location>
    <ligand>
        <name>heme</name>
        <dbReference type="ChEBI" id="CHEBI:30413"/>
    </ligand>
    <ligandPart>
        <name>Fe</name>
        <dbReference type="ChEBI" id="CHEBI:18248"/>
    </ligandPart>
</feature>
<evidence type="ECO:0000256" key="6">
    <source>
        <dbReference type="ARBA" id="ARBA00023004"/>
    </source>
</evidence>
<evidence type="ECO:0000256" key="4">
    <source>
        <dbReference type="ARBA" id="ARBA00022723"/>
    </source>
</evidence>
<sequence>MMEGAKSVLDDKTSTELVVTTLAGFFIVSSIWISIYMLYNVLFHPLRKYPGPISWHATRLPWCWYQYHGYLSRKLLELHCEYGQTVRVAPNELSFISEDAWKTIYGSRLNEMMKDPVFSLHTPTGVPNILTANRATHTRQRRLLSHAFSEKALREQEGIIQKYVKKLMEQLSPQSNKGPQDMVKWFNFTTYDLIRDLSFGEQFGCLENGKHDPFVQSIKDISKELTMIQMFKYYGLLGLRGLFMPKAIAGARAQNMQRAIETVDRRVNSKTNRKDFLHYVLAAMETEKGMSRAEMNVNTFSLSIAGSESSATLLCGFVFHTLAHPNIHEELVKEVMEAFKSEQEIVMANVHGLTYLNAVLQECLRIYPPVAVTLPRVVPDGGEVIDGRYVPASTTVGVNHYACYHDPRNFHRPDDFLPERWMPGAKNKFPFSQDHRNCLQPFSLGPRNCLGKNLAWAEVRLIAAHLIYLFDMELDASVSNRWMERQKVWGFWDKPPLLVHLTPRQKISR</sequence>
<protein>
    <submittedName>
        <fullName evidence="11">Benzoate 4-monooxygenase cytochrome P450, putative</fullName>
    </submittedName>
</protein>
<dbReference type="STRING" id="441960.B6QAB3"/>
<dbReference type="Proteomes" id="UP000001294">
    <property type="component" value="Unassembled WGS sequence"/>
</dbReference>
<gene>
    <name evidence="11" type="ORF">PMAA_063570</name>
</gene>
<dbReference type="HOGENOM" id="CLU_001570_14_11_1"/>
<evidence type="ECO:0000256" key="7">
    <source>
        <dbReference type="ARBA" id="ARBA00023033"/>
    </source>
</evidence>
<evidence type="ECO:0000313" key="12">
    <source>
        <dbReference type="Proteomes" id="UP000001294"/>
    </source>
</evidence>
<dbReference type="GO" id="GO:0020037">
    <property type="term" value="F:heme binding"/>
    <property type="evidence" value="ECO:0007669"/>
    <property type="project" value="InterPro"/>
</dbReference>
<dbReference type="InterPro" id="IPR001128">
    <property type="entry name" value="Cyt_P450"/>
</dbReference>
<evidence type="ECO:0000256" key="5">
    <source>
        <dbReference type="ARBA" id="ARBA00023002"/>
    </source>
</evidence>
<dbReference type="OrthoDB" id="1470350at2759"/>